<dbReference type="PANTHER" id="PTHR30537:SF74">
    <property type="entry name" value="HTH-TYPE TRANSCRIPTIONAL REGULATOR TRPI"/>
    <property type="match status" value="1"/>
</dbReference>
<reference evidence="6 7" key="1">
    <citation type="submission" date="2020-08" db="EMBL/GenBank/DDBJ databases">
        <title>Genomic Encyclopedia of Type Strains, Phase IV (KMG-IV): sequencing the most valuable type-strain genomes for metagenomic binning, comparative biology and taxonomic classification.</title>
        <authorList>
            <person name="Goeker M."/>
        </authorList>
    </citation>
    <scope>NUCLEOTIDE SEQUENCE [LARGE SCALE GENOMIC DNA]</scope>
    <source>
        <strain evidence="6 7">DSM 102238</strain>
    </source>
</reference>
<evidence type="ECO:0000259" key="5">
    <source>
        <dbReference type="PROSITE" id="PS50931"/>
    </source>
</evidence>
<evidence type="ECO:0000256" key="1">
    <source>
        <dbReference type="ARBA" id="ARBA00009437"/>
    </source>
</evidence>
<dbReference type="GO" id="GO:0043565">
    <property type="term" value="F:sequence-specific DNA binding"/>
    <property type="evidence" value="ECO:0007669"/>
    <property type="project" value="TreeGrafter"/>
</dbReference>
<dbReference type="InterPro" id="IPR036390">
    <property type="entry name" value="WH_DNA-bd_sf"/>
</dbReference>
<dbReference type="AlphaFoldDB" id="A0A7W6ECP0"/>
<dbReference type="Pfam" id="PF03466">
    <property type="entry name" value="LysR_substrate"/>
    <property type="match status" value="1"/>
</dbReference>
<dbReference type="FunFam" id="1.10.10.10:FF:000001">
    <property type="entry name" value="LysR family transcriptional regulator"/>
    <property type="match status" value="1"/>
</dbReference>
<dbReference type="PROSITE" id="PS50931">
    <property type="entry name" value="HTH_LYSR"/>
    <property type="match status" value="1"/>
</dbReference>
<keyword evidence="3" id="KW-0238">DNA-binding</keyword>
<dbReference type="SUPFAM" id="SSF53850">
    <property type="entry name" value="Periplasmic binding protein-like II"/>
    <property type="match status" value="1"/>
</dbReference>
<dbReference type="PRINTS" id="PR00039">
    <property type="entry name" value="HTHLYSR"/>
</dbReference>
<dbReference type="PANTHER" id="PTHR30537">
    <property type="entry name" value="HTH-TYPE TRANSCRIPTIONAL REGULATOR"/>
    <property type="match status" value="1"/>
</dbReference>
<evidence type="ECO:0000313" key="7">
    <source>
        <dbReference type="Proteomes" id="UP000542776"/>
    </source>
</evidence>
<dbReference type="SUPFAM" id="SSF46785">
    <property type="entry name" value="Winged helix' DNA-binding domain"/>
    <property type="match status" value="1"/>
</dbReference>
<dbReference type="GO" id="GO:0003700">
    <property type="term" value="F:DNA-binding transcription factor activity"/>
    <property type="evidence" value="ECO:0007669"/>
    <property type="project" value="InterPro"/>
</dbReference>
<dbReference type="GO" id="GO:0006351">
    <property type="term" value="P:DNA-templated transcription"/>
    <property type="evidence" value="ECO:0007669"/>
    <property type="project" value="TreeGrafter"/>
</dbReference>
<gene>
    <name evidence="6" type="ORF">GGR04_000016</name>
</gene>
<feature type="domain" description="HTH lysR-type" evidence="5">
    <location>
        <begin position="6"/>
        <end position="63"/>
    </location>
</feature>
<evidence type="ECO:0000256" key="2">
    <source>
        <dbReference type="ARBA" id="ARBA00023015"/>
    </source>
</evidence>
<evidence type="ECO:0000256" key="3">
    <source>
        <dbReference type="ARBA" id="ARBA00023125"/>
    </source>
</evidence>
<dbReference type="Pfam" id="PF00126">
    <property type="entry name" value="HTH_1"/>
    <property type="match status" value="1"/>
</dbReference>
<sequence>MNRALPPLAAVRVFEAAARLGSFTQAGAELGMTQAAVSYQIKVLEERVGAPLFVREARRVRLTPIGQRLALDCTSALDLIATGFASARGTAADVLTLTVIPTFATRWLARHLGEFQMAHPDLAVRSSISRDMVDLERSEFDVAIRAGTGDWPGLTSHPLIEAVFTPMVSPDYLARFGPLSSPRDIVSLPRIDIDDPWWQLWFERAGVDYALPEIPRGSRMGGQDLEAIAAMAGHGAALLTPFFYRDEMERGQLIQPFDILCPAGRAYRVVYPTARRNVPKIRAFRDWILGHFPQAASPQPPSHGGAR</sequence>
<dbReference type="EMBL" id="JACIEK010000001">
    <property type="protein sequence ID" value="MBB3996195.1"/>
    <property type="molecule type" value="Genomic_DNA"/>
</dbReference>
<dbReference type="InterPro" id="IPR005119">
    <property type="entry name" value="LysR_subst-bd"/>
</dbReference>
<dbReference type="Proteomes" id="UP000542776">
    <property type="component" value="Unassembled WGS sequence"/>
</dbReference>
<name>A0A7W6ECP0_9HYPH</name>
<keyword evidence="4" id="KW-0804">Transcription</keyword>
<evidence type="ECO:0000313" key="6">
    <source>
        <dbReference type="EMBL" id="MBB3996195.1"/>
    </source>
</evidence>
<accession>A0A7W6ECP0</accession>
<keyword evidence="7" id="KW-1185">Reference proteome</keyword>
<dbReference type="CDD" id="cd08432">
    <property type="entry name" value="PBP2_GcdR_TrpI_HvrB_AmpR_like"/>
    <property type="match status" value="1"/>
</dbReference>
<dbReference type="Gene3D" id="3.40.190.10">
    <property type="entry name" value="Periplasmic binding protein-like II"/>
    <property type="match status" value="2"/>
</dbReference>
<proteinExistence type="inferred from homology"/>
<evidence type="ECO:0000256" key="4">
    <source>
        <dbReference type="ARBA" id="ARBA00023163"/>
    </source>
</evidence>
<keyword evidence="2" id="KW-0805">Transcription regulation</keyword>
<dbReference type="InterPro" id="IPR000847">
    <property type="entry name" value="LysR_HTH_N"/>
</dbReference>
<organism evidence="6 7">
    <name type="scientific">Aureimonas pseudogalii</name>
    <dbReference type="NCBI Taxonomy" id="1744844"/>
    <lineage>
        <taxon>Bacteria</taxon>
        <taxon>Pseudomonadati</taxon>
        <taxon>Pseudomonadota</taxon>
        <taxon>Alphaproteobacteria</taxon>
        <taxon>Hyphomicrobiales</taxon>
        <taxon>Aurantimonadaceae</taxon>
        <taxon>Aureimonas</taxon>
    </lineage>
</organism>
<dbReference type="InterPro" id="IPR036388">
    <property type="entry name" value="WH-like_DNA-bd_sf"/>
</dbReference>
<dbReference type="InterPro" id="IPR058163">
    <property type="entry name" value="LysR-type_TF_proteobact-type"/>
</dbReference>
<comment type="similarity">
    <text evidence="1">Belongs to the LysR transcriptional regulatory family.</text>
</comment>
<dbReference type="RefSeq" id="WP_183196627.1">
    <property type="nucleotide sequence ID" value="NZ_JACIEK010000001.1"/>
</dbReference>
<dbReference type="Gene3D" id="1.10.10.10">
    <property type="entry name" value="Winged helix-like DNA-binding domain superfamily/Winged helix DNA-binding domain"/>
    <property type="match status" value="1"/>
</dbReference>
<comment type="caution">
    <text evidence="6">The sequence shown here is derived from an EMBL/GenBank/DDBJ whole genome shotgun (WGS) entry which is preliminary data.</text>
</comment>
<protein>
    <submittedName>
        <fullName evidence="6">LysR family glycine cleavage system transcriptional activator</fullName>
    </submittedName>
</protein>